<evidence type="ECO:0000256" key="2">
    <source>
        <dbReference type="ARBA" id="ARBA00005891"/>
    </source>
</evidence>
<keyword evidence="3 7" id="KW-0489">Methyltransferase</keyword>
<evidence type="ECO:0000256" key="6">
    <source>
        <dbReference type="ARBA" id="ARBA00048612"/>
    </source>
</evidence>
<name>A0A4T0FFN1_9BASI</name>
<dbReference type="GO" id="GO:0005739">
    <property type="term" value="C:mitochondrion"/>
    <property type="evidence" value="ECO:0007669"/>
    <property type="project" value="UniProtKB-SubCell"/>
</dbReference>
<evidence type="ECO:0000256" key="3">
    <source>
        <dbReference type="ARBA" id="ARBA00022603"/>
    </source>
</evidence>
<dbReference type="InterPro" id="IPR003788">
    <property type="entry name" value="NDUFAF7"/>
</dbReference>
<keyword evidence="5 7" id="KW-0496">Mitochondrion</keyword>
<dbReference type="PANTHER" id="PTHR12049">
    <property type="entry name" value="PROTEIN ARGININE METHYLTRANSFERASE NDUFAF7, MITOCHONDRIAL"/>
    <property type="match status" value="1"/>
</dbReference>
<dbReference type="SUPFAM" id="SSF53335">
    <property type="entry name" value="S-adenosyl-L-methionine-dependent methyltransferases"/>
    <property type="match status" value="1"/>
</dbReference>
<dbReference type="InterPro" id="IPR038375">
    <property type="entry name" value="NDUFAF7_sf"/>
</dbReference>
<dbReference type="Pfam" id="PF02636">
    <property type="entry name" value="Methyltransf_28"/>
    <property type="match status" value="1"/>
</dbReference>
<evidence type="ECO:0000256" key="8">
    <source>
        <dbReference type="SAM" id="MobiDB-lite"/>
    </source>
</evidence>
<evidence type="ECO:0000256" key="4">
    <source>
        <dbReference type="ARBA" id="ARBA00022679"/>
    </source>
</evidence>
<dbReference type="OrthoDB" id="438553at2759"/>
<dbReference type="GO" id="GO:0035243">
    <property type="term" value="F:protein-arginine omega-N symmetric methyltransferase activity"/>
    <property type="evidence" value="ECO:0007669"/>
    <property type="project" value="UniProtKB-EC"/>
</dbReference>
<dbReference type="AlphaFoldDB" id="A0A4T0FFN1"/>
<gene>
    <name evidence="9" type="ORF">E3P99_03350</name>
</gene>
<feature type="region of interest" description="Disordered" evidence="8">
    <location>
        <begin position="24"/>
        <end position="47"/>
    </location>
</feature>
<evidence type="ECO:0000313" key="9">
    <source>
        <dbReference type="EMBL" id="TIA87147.1"/>
    </source>
</evidence>
<comment type="subcellular location">
    <subcellularLocation>
        <location evidence="1 7">Mitochondrion</location>
    </subcellularLocation>
</comment>
<protein>
    <recommendedName>
        <fullName evidence="7">Protein arginine methyltransferase NDUFAF7</fullName>
        <ecNumber evidence="7">2.1.1.320</ecNumber>
    </recommendedName>
</protein>
<keyword evidence="4 7" id="KW-0808">Transferase</keyword>
<evidence type="ECO:0000256" key="7">
    <source>
        <dbReference type="RuleBase" id="RU364114"/>
    </source>
</evidence>
<dbReference type="EMBL" id="SPNW01000063">
    <property type="protein sequence ID" value="TIA87147.1"/>
    <property type="molecule type" value="Genomic_DNA"/>
</dbReference>
<dbReference type="PANTHER" id="PTHR12049:SF7">
    <property type="entry name" value="PROTEIN ARGININE METHYLTRANSFERASE NDUFAF7, MITOCHONDRIAL"/>
    <property type="match status" value="1"/>
</dbReference>
<evidence type="ECO:0000256" key="5">
    <source>
        <dbReference type="ARBA" id="ARBA00023128"/>
    </source>
</evidence>
<organism evidence="9 10">
    <name type="scientific">Wallemia hederae</name>
    <dbReference type="NCBI Taxonomy" id="1540922"/>
    <lineage>
        <taxon>Eukaryota</taxon>
        <taxon>Fungi</taxon>
        <taxon>Dikarya</taxon>
        <taxon>Basidiomycota</taxon>
        <taxon>Wallemiomycotina</taxon>
        <taxon>Wallemiomycetes</taxon>
        <taxon>Wallemiales</taxon>
        <taxon>Wallemiaceae</taxon>
        <taxon>Wallemia</taxon>
    </lineage>
</organism>
<comment type="catalytic activity">
    <reaction evidence="6 7">
        <text>L-arginyl-[protein] + 2 S-adenosyl-L-methionine = N(omega),N(omega)'-dimethyl-L-arginyl-[protein] + 2 S-adenosyl-L-homocysteine + 2 H(+)</text>
        <dbReference type="Rhea" id="RHEA:48108"/>
        <dbReference type="Rhea" id="RHEA-COMP:10532"/>
        <dbReference type="Rhea" id="RHEA-COMP:11992"/>
        <dbReference type="ChEBI" id="CHEBI:15378"/>
        <dbReference type="ChEBI" id="CHEBI:29965"/>
        <dbReference type="ChEBI" id="CHEBI:57856"/>
        <dbReference type="ChEBI" id="CHEBI:59789"/>
        <dbReference type="ChEBI" id="CHEBI:88221"/>
        <dbReference type="EC" id="2.1.1.320"/>
    </reaction>
</comment>
<dbReference type="EC" id="2.1.1.320" evidence="7"/>
<keyword evidence="10" id="KW-1185">Reference proteome</keyword>
<dbReference type="Proteomes" id="UP000310189">
    <property type="component" value="Unassembled WGS sequence"/>
</dbReference>
<accession>A0A4T0FFN1</accession>
<comment type="similarity">
    <text evidence="2 7">Belongs to the NDUFAF7 family.</text>
</comment>
<dbReference type="Gene3D" id="3.40.50.12710">
    <property type="match status" value="1"/>
</dbReference>
<dbReference type="InterPro" id="IPR029063">
    <property type="entry name" value="SAM-dependent_MTases_sf"/>
</dbReference>
<comment type="caution">
    <text evidence="9">The sequence shown here is derived from an EMBL/GenBank/DDBJ whole genome shotgun (WGS) entry which is preliminary data.</text>
</comment>
<dbReference type="GO" id="GO:0032259">
    <property type="term" value="P:methylation"/>
    <property type="evidence" value="ECO:0007669"/>
    <property type="project" value="UniProtKB-KW"/>
</dbReference>
<feature type="compositionally biased region" description="Low complexity" evidence="8">
    <location>
        <begin position="30"/>
        <end position="47"/>
    </location>
</feature>
<dbReference type="GO" id="GO:0032981">
    <property type="term" value="P:mitochondrial respiratory chain complex I assembly"/>
    <property type="evidence" value="ECO:0007669"/>
    <property type="project" value="TreeGrafter"/>
</dbReference>
<proteinExistence type="inferred from homology"/>
<evidence type="ECO:0000256" key="1">
    <source>
        <dbReference type="ARBA" id="ARBA00004173"/>
    </source>
</evidence>
<comment type="function">
    <text evidence="7">Arginine methyltransferase involved in the assembly or stability of mitochondrial NADH:ubiquinone oxidoreductase complex (complex I).</text>
</comment>
<sequence>MQRGWVCRDGKLRLSTVTKLARRGISTSIPRSEQPQPAQSQSSSSPATSLKRILADSIKATGPLPVARYMSACTYHPTEGYYSRTDKDPISKQGDFITSPEISQVFGELIGVWFLHQWHALMHDLSHNCTNPPKKVRLVELGPGKGTLMADVLRTWRSFPSAWENIESVELVETSPALRGVQEATLRDFGKAVNFHDRVQHIDKAIVLTKNQDENTFTFVLAHEFFDALPIHLFQKTDAGFREVLVDLTKGRIRAEGDGEGGDASAQFTSDLNKWADDDIGFRYLISKQPSAMSALIPMIAPHIFTGEGRDEEGQRVELSVEGYHIGNSIGQLLHKSSPTSAGGCALVVDYGKDGWTGDTLRGFRRHEQVDVLSAPGECDITSDVDFGVLRESFAHNDTAITGSEVMTQRDFLIKMGVAARLDTLLQNAQTKESKLSIANSAKRLLDTRGMGSQYKFMAAFDAHHQNRYPFE</sequence>
<reference evidence="9 10" key="1">
    <citation type="submission" date="2019-03" db="EMBL/GenBank/DDBJ databases">
        <title>Sequencing 23 genomes of Wallemia ichthyophaga.</title>
        <authorList>
            <person name="Gostincar C."/>
        </authorList>
    </citation>
    <scope>NUCLEOTIDE SEQUENCE [LARGE SCALE GENOMIC DNA]</scope>
    <source>
        <strain evidence="9 10">EXF-5753</strain>
    </source>
</reference>
<evidence type="ECO:0000313" key="10">
    <source>
        <dbReference type="Proteomes" id="UP000310189"/>
    </source>
</evidence>